<dbReference type="Proteomes" id="UP001497444">
    <property type="component" value="Chromosome 2"/>
</dbReference>
<evidence type="ECO:0000313" key="1">
    <source>
        <dbReference type="EMBL" id="CAK9269684.1"/>
    </source>
</evidence>
<protein>
    <submittedName>
        <fullName evidence="1">Uncharacterized protein</fullName>
    </submittedName>
</protein>
<sequence length="205" mass="23246">MGQTQNGHLLAFSHSAALPQHVHFPASRAYIARSLASSVPLLSLSLASLSLSILLHRLRPHALPPPATGLPVLHYRSRIYRERERVAKSLSDPSAEYSRLIAGRDESHDYVNVWSRSRDSSMELPLSCSLLDFTLEIRLGSHGVCDQKFLRKLCQCLSMSSRWSKISHFMCAFFGQVVPLSLKLPNDFVWHYNLQYHVHIKLCLE</sequence>
<proteinExistence type="predicted"/>
<name>A0ABP0WTE7_9BRYO</name>
<evidence type="ECO:0000313" key="2">
    <source>
        <dbReference type="Proteomes" id="UP001497444"/>
    </source>
</evidence>
<dbReference type="EMBL" id="OZ020097">
    <property type="protein sequence ID" value="CAK9269684.1"/>
    <property type="molecule type" value="Genomic_DNA"/>
</dbReference>
<accession>A0ABP0WTE7</accession>
<organism evidence="1 2">
    <name type="scientific">Sphagnum jensenii</name>
    <dbReference type="NCBI Taxonomy" id="128206"/>
    <lineage>
        <taxon>Eukaryota</taxon>
        <taxon>Viridiplantae</taxon>
        <taxon>Streptophyta</taxon>
        <taxon>Embryophyta</taxon>
        <taxon>Bryophyta</taxon>
        <taxon>Sphagnophytina</taxon>
        <taxon>Sphagnopsida</taxon>
        <taxon>Sphagnales</taxon>
        <taxon>Sphagnaceae</taxon>
        <taxon>Sphagnum</taxon>
    </lineage>
</organism>
<keyword evidence="2" id="KW-1185">Reference proteome</keyword>
<gene>
    <name evidence="1" type="ORF">CSSPJE1EN1_LOCUS15162</name>
</gene>
<reference evidence="1 2" key="1">
    <citation type="submission" date="2024-02" db="EMBL/GenBank/DDBJ databases">
        <authorList>
            <consortium name="ELIXIR-Norway"/>
            <consortium name="Elixir Norway"/>
        </authorList>
    </citation>
    <scope>NUCLEOTIDE SEQUENCE [LARGE SCALE GENOMIC DNA]</scope>
</reference>